<dbReference type="PANTHER" id="PTHR24198:SF165">
    <property type="entry name" value="ANKYRIN REPEAT-CONTAINING PROTEIN-RELATED"/>
    <property type="match status" value="1"/>
</dbReference>
<dbReference type="InterPro" id="IPR002110">
    <property type="entry name" value="Ankyrin_rpt"/>
</dbReference>
<evidence type="ECO:0000256" key="1">
    <source>
        <dbReference type="ARBA" id="ARBA00022737"/>
    </source>
</evidence>
<reference evidence="5 6" key="1">
    <citation type="submission" date="2019-12" db="EMBL/GenBank/DDBJ databases">
        <title>A genome sequence resource for the geographically widespread anthracnose pathogen Colletotrichum asianum.</title>
        <authorList>
            <person name="Meng Y."/>
        </authorList>
    </citation>
    <scope>NUCLEOTIDE SEQUENCE [LARGE SCALE GENOMIC DNA]</scope>
    <source>
        <strain evidence="5 6">ICMP 18580</strain>
    </source>
</reference>
<dbReference type="EMBL" id="WOWK01000097">
    <property type="protein sequence ID" value="KAF0319349.1"/>
    <property type="molecule type" value="Genomic_DNA"/>
</dbReference>
<evidence type="ECO:0000256" key="4">
    <source>
        <dbReference type="SAM" id="Coils"/>
    </source>
</evidence>
<keyword evidence="2 3" id="KW-0040">ANK repeat</keyword>
<keyword evidence="6" id="KW-1185">Reference proteome</keyword>
<feature type="repeat" description="ANK" evidence="3">
    <location>
        <begin position="623"/>
        <end position="655"/>
    </location>
</feature>
<dbReference type="PROSITE" id="PS50088">
    <property type="entry name" value="ANK_REPEAT"/>
    <property type="match status" value="4"/>
</dbReference>
<dbReference type="OrthoDB" id="7464126at2759"/>
<evidence type="ECO:0000313" key="6">
    <source>
        <dbReference type="Proteomes" id="UP000434172"/>
    </source>
</evidence>
<dbReference type="SUPFAM" id="SSF48403">
    <property type="entry name" value="Ankyrin repeat"/>
    <property type="match status" value="1"/>
</dbReference>
<dbReference type="Pfam" id="PF12796">
    <property type="entry name" value="Ank_2"/>
    <property type="match status" value="2"/>
</dbReference>
<feature type="repeat" description="ANK" evidence="3">
    <location>
        <begin position="546"/>
        <end position="584"/>
    </location>
</feature>
<sequence length="836" mass="93016">MEVVGAVSSFIAISQALVAGRHIVNVLRDIPKIGSELQSLDFEIQSLASAVKAAEKQQYISRGRQAESLDLKLAKERLEKTVEGLQNLHRRVTRTDEDGNVKARKTRYLFLQKDLADCRDKIRDARDTLHLVLMNMNLEETTRMALRVESLTIQSTGHIPRAHECSRSVAPTVGNLPLITAHTTEYQFPQPVLNSDQALPERVGQLTSVTRELTSDVQPRPIEDGMGFKAELSMENKCSRNCLCRCHASKQSSFGYDGWAGNILGSFSVTSDSSILFRNATKCTESSCRKNQKGSITVNYKFPTWLWPQSFSLQSSMGSLSALSASLRPIRILADGATIWHIIQDQSRAEVQQLIVRKGNIYPDDCDSQGLTLLEWAITAGTPDVLEFLVQFWDGEIAKSHINRKCAFNAQSQLTGRPHMTSQESQAQHKIVQLGGDTVQAVQTPLHQAVTLISNEETIRESIQQAFKQYSWALSEWNYEGQTPLHVGASHGNIVAVRELIRLGSNVDQLNFFGRTPLMEAIDMGHIYVARCLLGAGCSVNAAASDGSAALHYAACPENEPEKDPAGIIRVLLDAGTSPAVKDASGNTALHCLEDSNVSRQATKEKIQLLVKAGAGINERSGDGDTPLFRAIRTNQLEVAKYLLKAGAETDSPQGLEGNVLHVAAAYGEIQVLRSLGKMYLPQVRVDMKDSDGDTPWDLFIGTLHQPRWKLGSARRPTSEEKEAFVCLYTTIRNRNLQHDVARLEWARQYLVEEDLRGASAAIAQIIEENEEWKEWKAVQIYQAVRVQVRERMWEAAIESVDENVNILKDQISKSPWDRWSHYDILATMDADEFSN</sequence>
<comment type="caution">
    <text evidence="5">The sequence shown here is derived from an EMBL/GenBank/DDBJ whole genome shotgun (WGS) entry which is preliminary data.</text>
</comment>
<evidence type="ECO:0000313" key="5">
    <source>
        <dbReference type="EMBL" id="KAF0319349.1"/>
    </source>
</evidence>
<feature type="repeat" description="ANK" evidence="3">
    <location>
        <begin position="480"/>
        <end position="512"/>
    </location>
</feature>
<gene>
    <name evidence="5" type="ORF">GQ607_013454</name>
</gene>
<dbReference type="PROSITE" id="PS50297">
    <property type="entry name" value="ANK_REP_REGION"/>
    <property type="match status" value="3"/>
</dbReference>
<organism evidence="5 6">
    <name type="scientific">Colletotrichum asianum</name>
    <dbReference type="NCBI Taxonomy" id="702518"/>
    <lineage>
        <taxon>Eukaryota</taxon>
        <taxon>Fungi</taxon>
        <taxon>Dikarya</taxon>
        <taxon>Ascomycota</taxon>
        <taxon>Pezizomycotina</taxon>
        <taxon>Sordariomycetes</taxon>
        <taxon>Hypocreomycetidae</taxon>
        <taxon>Glomerellales</taxon>
        <taxon>Glomerellaceae</taxon>
        <taxon>Colletotrichum</taxon>
        <taxon>Colletotrichum gloeosporioides species complex</taxon>
    </lineage>
</organism>
<dbReference type="Gene3D" id="1.25.40.20">
    <property type="entry name" value="Ankyrin repeat-containing domain"/>
    <property type="match status" value="1"/>
</dbReference>
<dbReference type="PANTHER" id="PTHR24198">
    <property type="entry name" value="ANKYRIN REPEAT AND PROTEIN KINASE DOMAIN-CONTAINING PROTEIN"/>
    <property type="match status" value="1"/>
</dbReference>
<keyword evidence="4" id="KW-0175">Coiled coil</keyword>
<dbReference type="AlphaFoldDB" id="A0A8H3W3J5"/>
<dbReference type="InterPro" id="IPR036770">
    <property type="entry name" value="Ankyrin_rpt-contain_sf"/>
</dbReference>
<protein>
    <submittedName>
        <fullName evidence="5">Serine/threonine-protein phosphatase 6 regulatory ankyrin repeat subunit C</fullName>
    </submittedName>
</protein>
<evidence type="ECO:0000256" key="3">
    <source>
        <dbReference type="PROSITE-ProRule" id="PRU00023"/>
    </source>
</evidence>
<proteinExistence type="predicted"/>
<keyword evidence="1" id="KW-0677">Repeat</keyword>
<dbReference type="SMART" id="SM00248">
    <property type="entry name" value="ANK"/>
    <property type="match status" value="6"/>
</dbReference>
<dbReference type="Proteomes" id="UP000434172">
    <property type="component" value="Unassembled WGS sequence"/>
</dbReference>
<feature type="coiled-coil region" evidence="4">
    <location>
        <begin position="37"/>
        <end position="95"/>
    </location>
</feature>
<accession>A0A8H3W3J5</accession>
<evidence type="ECO:0000256" key="2">
    <source>
        <dbReference type="ARBA" id="ARBA00023043"/>
    </source>
</evidence>
<feature type="repeat" description="ANK" evidence="3">
    <location>
        <begin position="513"/>
        <end position="545"/>
    </location>
</feature>
<name>A0A8H3W3J5_9PEZI</name>